<keyword evidence="5" id="KW-0046">Antibiotic resistance</keyword>
<accession>A0ABS2TY98</accession>
<evidence type="ECO:0000259" key="8">
    <source>
        <dbReference type="PROSITE" id="PS50850"/>
    </source>
</evidence>
<comment type="subcellular location">
    <subcellularLocation>
        <location evidence="1">Cell membrane</location>
        <topology evidence="1">Multi-pass membrane protein</topology>
    </subcellularLocation>
</comment>
<keyword evidence="4 7" id="KW-0472">Membrane</keyword>
<organism evidence="9 10">
    <name type="scientific">Actinacidiphila acididurans</name>
    <dbReference type="NCBI Taxonomy" id="2784346"/>
    <lineage>
        <taxon>Bacteria</taxon>
        <taxon>Bacillati</taxon>
        <taxon>Actinomycetota</taxon>
        <taxon>Actinomycetes</taxon>
        <taxon>Kitasatosporales</taxon>
        <taxon>Streptomycetaceae</taxon>
        <taxon>Actinacidiphila</taxon>
    </lineage>
</organism>
<feature type="compositionally biased region" description="Gly residues" evidence="6">
    <location>
        <begin position="552"/>
        <end position="569"/>
    </location>
</feature>
<feature type="domain" description="Major facilitator superfamily (MFS) profile" evidence="8">
    <location>
        <begin position="57"/>
        <end position="514"/>
    </location>
</feature>
<evidence type="ECO:0000256" key="5">
    <source>
        <dbReference type="ARBA" id="ARBA00023251"/>
    </source>
</evidence>
<feature type="transmembrane region" description="Helical" evidence="7">
    <location>
        <begin position="148"/>
        <end position="171"/>
    </location>
</feature>
<evidence type="ECO:0000256" key="1">
    <source>
        <dbReference type="ARBA" id="ARBA00004651"/>
    </source>
</evidence>
<dbReference type="Pfam" id="PF07690">
    <property type="entry name" value="MFS_1"/>
    <property type="match status" value="1"/>
</dbReference>
<sequence length="569" mass="56973">MTNRSQPASAAGSHGGSASSLSSVAPSSSSAADRRPGAVSDTGPARAGRAGPRPGLLLTVILAGQFMALLDVFIVNVAAPTIRADLHTSGAGLQLVIAGYTIAYAVLLITGARLGDLLGHRRLFVAGLALFTLASLLCGLAQNTGELIGFRFAQGTGSALMIPQVLSLLQLTFTGEARTRAMSVYSAVIASGAAIGQSLGGVLVSANLFGAGWRPVFLVNVPIGVVLLAIAPRVLPADARSAAERRRGLDLPGLAVLAAAVTLFTVPLVLGQQEGWPAWGWACLALSAVLFAVFVVLETRLARRGGAPLVSVRVLRAPGMARAIAVIALAMAVNAGFLFAIALHLQSGLGFSALRTGLTFVATAVTFGGVGLNWRRLPARWRPWMAVFGLLLAAGSFAALSAALRGGGDGGAVLYLGLAGLGAGLGFAFSPTFTIALGKVVPQDAADASGLLATVTQLGQLIGVATFGTLYLNRLGSGTGSHPSAHALAVTYVVMGVISVVGALIAVERGRRRTNVSIGQSTVVAGSADRAGGQPQARSGGDGASADASGGVPAGDGRSAGGGQSSSAG</sequence>
<feature type="transmembrane region" description="Helical" evidence="7">
    <location>
        <begin position="123"/>
        <end position="142"/>
    </location>
</feature>
<comment type="caution">
    <text evidence="9">The sequence shown here is derived from an EMBL/GenBank/DDBJ whole genome shotgun (WGS) entry which is preliminary data.</text>
</comment>
<feature type="region of interest" description="Disordered" evidence="6">
    <location>
        <begin position="524"/>
        <end position="569"/>
    </location>
</feature>
<dbReference type="PRINTS" id="PR01036">
    <property type="entry name" value="TCRTETB"/>
</dbReference>
<feature type="transmembrane region" description="Helical" evidence="7">
    <location>
        <begin position="323"/>
        <end position="345"/>
    </location>
</feature>
<feature type="transmembrane region" description="Helical" evidence="7">
    <location>
        <begin position="484"/>
        <end position="507"/>
    </location>
</feature>
<feature type="transmembrane region" description="Helical" evidence="7">
    <location>
        <begin position="351"/>
        <end position="372"/>
    </location>
</feature>
<feature type="transmembrane region" description="Helical" evidence="7">
    <location>
        <begin position="91"/>
        <end position="111"/>
    </location>
</feature>
<dbReference type="Gene3D" id="1.20.1720.10">
    <property type="entry name" value="Multidrug resistance protein D"/>
    <property type="match status" value="1"/>
</dbReference>
<dbReference type="Gene3D" id="1.20.1250.20">
    <property type="entry name" value="MFS general substrate transporter like domains"/>
    <property type="match status" value="1"/>
</dbReference>
<feature type="transmembrane region" description="Helical" evidence="7">
    <location>
        <begin position="212"/>
        <end position="231"/>
    </location>
</feature>
<evidence type="ECO:0000313" key="9">
    <source>
        <dbReference type="EMBL" id="MBM9508311.1"/>
    </source>
</evidence>
<feature type="transmembrane region" description="Helical" evidence="7">
    <location>
        <begin position="183"/>
        <end position="206"/>
    </location>
</feature>
<dbReference type="SUPFAM" id="SSF103473">
    <property type="entry name" value="MFS general substrate transporter"/>
    <property type="match status" value="1"/>
</dbReference>
<protein>
    <submittedName>
        <fullName evidence="9">MFS transporter</fullName>
    </submittedName>
</protein>
<dbReference type="InterPro" id="IPR036259">
    <property type="entry name" value="MFS_trans_sf"/>
</dbReference>
<evidence type="ECO:0000256" key="2">
    <source>
        <dbReference type="ARBA" id="ARBA00022692"/>
    </source>
</evidence>
<feature type="transmembrane region" description="Helical" evidence="7">
    <location>
        <begin position="251"/>
        <end position="270"/>
    </location>
</feature>
<feature type="region of interest" description="Disordered" evidence="6">
    <location>
        <begin position="1"/>
        <end position="50"/>
    </location>
</feature>
<reference evidence="9 10" key="1">
    <citation type="submission" date="2021-01" db="EMBL/GenBank/DDBJ databases">
        <title>Streptomyces acididurans sp. nov., isolated from a peat swamp forest soil.</title>
        <authorList>
            <person name="Chantavorakit T."/>
            <person name="Duangmal K."/>
        </authorList>
    </citation>
    <scope>NUCLEOTIDE SEQUENCE [LARGE SCALE GENOMIC DNA]</scope>
    <source>
        <strain evidence="9 10">KK5PA1</strain>
    </source>
</reference>
<feature type="transmembrane region" description="Helical" evidence="7">
    <location>
        <begin position="56"/>
        <end position="79"/>
    </location>
</feature>
<evidence type="ECO:0000256" key="7">
    <source>
        <dbReference type="SAM" id="Phobius"/>
    </source>
</evidence>
<proteinExistence type="predicted"/>
<dbReference type="PROSITE" id="PS50850">
    <property type="entry name" value="MFS"/>
    <property type="match status" value="1"/>
</dbReference>
<dbReference type="Proteomes" id="UP000749040">
    <property type="component" value="Unassembled WGS sequence"/>
</dbReference>
<feature type="transmembrane region" description="Helical" evidence="7">
    <location>
        <begin position="450"/>
        <end position="472"/>
    </location>
</feature>
<feature type="transmembrane region" description="Helical" evidence="7">
    <location>
        <begin position="276"/>
        <end position="297"/>
    </location>
</feature>
<feature type="transmembrane region" description="Helical" evidence="7">
    <location>
        <begin position="412"/>
        <end position="438"/>
    </location>
</feature>
<gene>
    <name evidence="9" type="ORF">ITX44_27900</name>
</gene>
<feature type="transmembrane region" description="Helical" evidence="7">
    <location>
        <begin position="384"/>
        <end position="406"/>
    </location>
</feature>
<evidence type="ECO:0000313" key="10">
    <source>
        <dbReference type="Proteomes" id="UP000749040"/>
    </source>
</evidence>
<dbReference type="PANTHER" id="PTHR42718">
    <property type="entry name" value="MAJOR FACILITATOR SUPERFAMILY MULTIDRUG TRANSPORTER MFSC"/>
    <property type="match status" value="1"/>
</dbReference>
<evidence type="ECO:0000256" key="6">
    <source>
        <dbReference type="SAM" id="MobiDB-lite"/>
    </source>
</evidence>
<dbReference type="CDD" id="cd17321">
    <property type="entry name" value="MFS_MMR_MDR_like"/>
    <property type="match status" value="1"/>
</dbReference>
<dbReference type="EMBL" id="JADKYB010000017">
    <property type="protein sequence ID" value="MBM9508311.1"/>
    <property type="molecule type" value="Genomic_DNA"/>
</dbReference>
<evidence type="ECO:0000256" key="3">
    <source>
        <dbReference type="ARBA" id="ARBA00022989"/>
    </source>
</evidence>
<keyword evidence="2 7" id="KW-0812">Transmembrane</keyword>
<name>A0ABS2TY98_9ACTN</name>
<dbReference type="PANTHER" id="PTHR42718:SF39">
    <property type="entry name" value="ACTINORHODIN TRANSPORTER-RELATED"/>
    <property type="match status" value="1"/>
</dbReference>
<dbReference type="InterPro" id="IPR020846">
    <property type="entry name" value="MFS_dom"/>
</dbReference>
<feature type="compositionally biased region" description="Low complexity" evidence="6">
    <location>
        <begin position="8"/>
        <end position="31"/>
    </location>
</feature>
<keyword evidence="10" id="KW-1185">Reference proteome</keyword>
<dbReference type="InterPro" id="IPR011701">
    <property type="entry name" value="MFS"/>
</dbReference>
<evidence type="ECO:0000256" key="4">
    <source>
        <dbReference type="ARBA" id="ARBA00023136"/>
    </source>
</evidence>
<keyword evidence="3 7" id="KW-1133">Transmembrane helix</keyword>